<evidence type="ECO:0000256" key="1">
    <source>
        <dbReference type="ARBA" id="ARBA00004123"/>
    </source>
</evidence>
<evidence type="ECO:0000256" key="4">
    <source>
        <dbReference type="ARBA" id="ARBA00022771"/>
    </source>
</evidence>
<dbReference type="PROSITE" id="PS01345">
    <property type="entry name" value="COE"/>
    <property type="match status" value="1"/>
</dbReference>
<dbReference type="Gene3D" id="2.60.40.3180">
    <property type="entry name" value="Transcription factor COE1, DNA-binding domain"/>
    <property type="match status" value="1"/>
</dbReference>
<feature type="domain" description="IPT/TIG" evidence="11">
    <location>
        <begin position="319"/>
        <end position="403"/>
    </location>
</feature>
<comment type="similarity">
    <text evidence="2 10">Belongs to the COE family.</text>
</comment>
<dbReference type="InterPro" id="IPR018350">
    <property type="entry name" value="Transcription_factor_COE_CS"/>
</dbReference>
<evidence type="ECO:0000256" key="2">
    <source>
        <dbReference type="ARBA" id="ARBA00010340"/>
    </source>
</evidence>
<dbReference type="InterPro" id="IPR014756">
    <property type="entry name" value="Ig_E-set"/>
</dbReference>
<dbReference type="InterPro" id="IPR032200">
    <property type="entry name" value="COE_DBD"/>
</dbReference>
<comment type="caution">
    <text evidence="13">The sequence shown here is derived from an EMBL/GenBank/DDBJ whole genome shotgun (WGS) entry which is preliminary data.</text>
</comment>
<dbReference type="Proteomes" id="UP000663882">
    <property type="component" value="Unassembled WGS sequence"/>
</dbReference>
<dbReference type="Pfam" id="PF01833">
    <property type="entry name" value="TIG"/>
    <property type="match status" value="1"/>
</dbReference>
<dbReference type="InterPro" id="IPR032201">
    <property type="entry name" value="COE_HLH"/>
</dbReference>
<evidence type="ECO:0000256" key="7">
    <source>
        <dbReference type="ARBA" id="ARBA00023125"/>
    </source>
</evidence>
<dbReference type="Pfam" id="PF16423">
    <property type="entry name" value="COE1_HLH"/>
    <property type="match status" value="1"/>
</dbReference>
<dbReference type="EMBL" id="CAJNOU010003815">
    <property type="protein sequence ID" value="CAF1411442.1"/>
    <property type="molecule type" value="Genomic_DNA"/>
</dbReference>
<keyword evidence="7 10" id="KW-0238">DNA-binding</keyword>
<evidence type="ECO:0000313" key="12">
    <source>
        <dbReference type="EMBL" id="CAF1331987.1"/>
    </source>
</evidence>
<keyword evidence="10" id="KW-0217">Developmental protein</keyword>
<dbReference type="PANTHER" id="PTHR10747">
    <property type="entry name" value="TRANSCRIPTION FACTOR COE FAMILY MEMBER"/>
    <property type="match status" value="1"/>
</dbReference>
<accession>A0A815LWS0</accession>
<dbReference type="EMBL" id="CAJNOO010003339">
    <property type="protein sequence ID" value="CAF1331987.1"/>
    <property type="molecule type" value="Genomic_DNA"/>
</dbReference>
<dbReference type="InterPro" id="IPR003523">
    <property type="entry name" value="Transcription_factor_COE"/>
</dbReference>
<evidence type="ECO:0000313" key="13">
    <source>
        <dbReference type="EMBL" id="CAF1411442.1"/>
    </source>
</evidence>
<reference evidence="13" key="1">
    <citation type="submission" date="2021-02" db="EMBL/GenBank/DDBJ databases">
        <authorList>
            <person name="Nowell W R."/>
        </authorList>
    </citation>
    <scope>NUCLEOTIDE SEQUENCE</scope>
</reference>
<evidence type="ECO:0000256" key="8">
    <source>
        <dbReference type="ARBA" id="ARBA00023163"/>
    </source>
</evidence>
<evidence type="ECO:0000256" key="3">
    <source>
        <dbReference type="ARBA" id="ARBA00022723"/>
    </source>
</evidence>
<dbReference type="SUPFAM" id="SSF81296">
    <property type="entry name" value="E set domains"/>
    <property type="match status" value="1"/>
</dbReference>
<keyword evidence="5 10" id="KW-0862">Zinc</keyword>
<dbReference type="Gene3D" id="2.60.40.10">
    <property type="entry name" value="Immunoglobulins"/>
    <property type="match status" value="1"/>
</dbReference>
<dbReference type="SMART" id="SM00429">
    <property type="entry name" value="IPT"/>
    <property type="match status" value="1"/>
</dbReference>
<dbReference type="InterPro" id="IPR002909">
    <property type="entry name" value="IPT_dom"/>
</dbReference>
<evidence type="ECO:0000259" key="11">
    <source>
        <dbReference type="SMART" id="SM00429"/>
    </source>
</evidence>
<dbReference type="Proteomes" id="UP000663889">
    <property type="component" value="Unassembled WGS sequence"/>
</dbReference>
<evidence type="ECO:0000256" key="6">
    <source>
        <dbReference type="ARBA" id="ARBA00023015"/>
    </source>
</evidence>
<evidence type="ECO:0000256" key="5">
    <source>
        <dbReference type="ARBA" id="ARBA00022833"/>
    </source>
</evidence>
<dbReference type="CDD" id="cd11606">
    <property type="entry name" value="COE_DBD"/>
    <property type="match status" value="1"/>
</dbReference>
<comment type="subcellular location">
    <subcellularLocation>
        <location evidence="1 10">Nucleus</location>
    </subcellularLocation>
</comment>
<evidence type="ECO:0000256" key="9">
    <source>
        <dbReference type="ARBA" id="ARBA00023242"/>
    </source>
</evidence>
<keyword evidence="4 10" id="KW-0863">Zinc-finger</keyword>
<dbReference type="OrthoDB" id="25246at2759"/>
<proteinExistence type="inferred from homology"/>
<protein>
    <recommendedName>
        <fullName evidence="11">IPT/TIG domain-containing protein</fullName>
    </recommendedName>
</protein>
<evidence type="ECO:0000256" key="10">
    <source>
        <dbReference type="RuleBase" id="RU004489"/>
    </source>
</evidence>
<dbReference type="FunFam" id="2.60.40.3180:FF:000007">
    <property type="entry name" value="Transcription factor unc-3"/>
    <property type="match status" value="1"/>
</dbReference>
<dbReference type="GO" id="GO:0005634">
    <property type="term" value="C:nucleus"/>
    <property type="evidence" value="ECO:0007669"/>
    <property type="project" value="UniProtKB-SubCell"/>
</dbReference>
<keyword evidence="8 10" id="KW-0804">Transcription</keyword>
<organism evidence="13 14">
    <name type="scientific">Rotaria sordida</name>
    <dbReference type="NCBI Taxonomy" id="392033"/>
    <lineage>
        <taxon>Eukaryota</taxon>
        <taxon>Metazoa</taxon>
        <taxon>Spiralia</taxon>
        <taxon>Gnathifera</taxon>
        <taxon>Rotifera</taxon>
        <taxon>Eurotatoria</taxon>
        <taxon>Bdelloidea</taxon>
        <taxon>Philodinida</taxon>
        <taxon>Philodinidae</taxon>
        <taxon>Rotaria</taxon>
    </lineage>
</organism>
<gene>
    <name evidence="12" type="ORF">RFH988_LOCUS31312</name>
    <name evidence="13" type="ORF">SEV965_LOCUS31881</name>
</gene>
<keyword evidence="6 10" id="KW-0805">Transcription regulation</keyword>
<dbReference type="AlphaFoldDB" id="A0A815LWS0"/>
<dbReference type="InterPro" id="IPR013783">
    <property type="entry name" value="Ig-like_fold"/>
</dbReference>
<keyword evidence="3 10" id="KW-0479">Metal-binding</keyword>
<dbReference type="InterPro" id="IPR038173">
    <property type="entry name" value="COE_DBD_sf"/>
</dbReference>
<evidence type="ECO:0000313" key="14">
    <source>
        <dbReference type="Proteomes" id="UP000663889"/>
    </source>
</evidence>
<dbReference type="GO" id="GO:0003677">
    <property type="term" value="F:DNA binding"/>
    <property type="evidence" value="ECO:0007669"/>
    <property type="project" value="UniProtKB-KW"/>
</dbReference>
<name>A0A815LWS0_9BILA</name>
<keyword evidence="9 10" id="KW-0539">Nucleus</keyword>
<sequence>MTIHVTLIEINFIGYYHIELYRKTFFFTVAARRDINNRQRRIGASTGIDFCSQPSNPYDPFMQPRGAPSSFGGLKEEPLRASWPAMLVDPSCYLYPSIGVASAHFEKQPPNNLRKSNFFHFTVALYDRSGKPIEIERTAFVGFVEKEMEPDGLRTNNGIHYRLSLYYPAINYRHEQDIYVRMIDSATKQPIIYEGQDKNPEMCRVLLTHEVMCSRCCDKKSCGNRNETPSDPVVVERFFLKFFLKCNQNCLKNAGNPRDMRRFQVVLSTTIGLEPPLLAVSENMFVHNNSKHGRRTRRLDPIDGGASVSDSDLESLIPTPVIKHIQPNEGWIVGGQAVLILGENFFDGLQVMFNTMIVYSEILTPGAIRVHTPSRHSPGVVDVTLSYKGKQFCRDCPGRFTYITMQDPTIDYSLQRLSKLIPKHADDPDRLPKEIILKRTADLLEQCYTMSGNPHHFALPTPPSDHENDSTYYMSSLEGYSRNQTAPMSPRSYSAYSNAYGSSASSYGVPSPGFLNVNHQNGLSFVCHQQHESAFKLSSSISPIHQNWNNLLTNSNSSSSSTRMTNLMSSAFSSIGPFGTLSSASSALSSSNAVTPYGPTPTNK</sequence>
<dbReference type="Pfam" id="PF16422">
    <property type="entry name" value="COE1_DBD"/>
    <property type="match status" value="1"/>
</dbReference>
<dbReference type="GO" id="GO:0006355">
    <property type="term" value="P:regulation of DNA-templated transcription"/>
    <property type="evidence" value="ECO:0007669"/>
    <property type="project" value="InterPro"/>
</dbReference>
<dbReference type="GO" id="GO:0008270">
    <property type="term" value="F:zinc ion binding"/>
    <property type="evidence" value="ECO:0007669"/>
    <property type="project" value="UniProtKB-KW"/>
</dbReference>